<evidence type="ECO:0000256" key="3">
    <source>
        <dbReference type="ARBA" id="ARBA00022553"/>
    </source>
</evidence>
<dbReference type="Pfam" id="PF02518">
    <property type="entry name" value="HATPase_c"/>
    <property type="match status" value="1"/>
</dbReference>
<name>A0A2P7QZZ7_9SPHN</name>
<dbReference type="GO" id="GO:0000156">
    <property type="term" value="F:phosphorelay response regulator activity"/>
    <property type="evidence" value="ECO:0007669"/>
    <property type="project" value="TreeGrafter"/>
</dbReference>
<evidence type="ECO:0000313" key="7">
    <source>
        <dbReference type="EMBL" id="PSJ43544.1"/>
    </source>
</evidence>
<dbReference type="InterPro" id="IPR003661">
    <property type="entry name" value="HisK_dim/P_dom"/>
</dbReference>
<dbReference type="GO" id="GO:0007234">
    <property type="term" value="P:osmosensory signaling via phosphorelay pathway"/>
    <property type="evidence" value="ECO:0007669"/>
    <property type="project" value="TreeGrafter"/>
</dbReference>
<keyword evidence="5 7" id="KW-0418">Kinase</keyword>
<dbReference type="RefSeq" id="WP_106511566.1">
    <property type="nucleotide sequence ID" value="NZ_PXYI01000001.1"/>
</dbReference>
<dbReference type="EMBL" id="PXYI01000001">
    <property type="protein sequence ID" value="PSJ43544.1"/>
    <property type="molecule type" value="Genomic_DNA"/>
</dbReference>
<evidence type="ECO:0000259" key="6">
    <source>
        <dbReference type="PROSITE" id="PS50109"/>
    </source>
</evidence>
<dbReference type="GO" id="GO:0030295">
    <property type="term" value="F:protein kinase activator activity"/>
    <property type="evidence" value="ECO:0007669"/>
    <property type="project" value="TreeGrafter"/>
</dbReference>
<dbReference type="AlphaFoldDB" id="A0A2P7QZZ7"/>
<evidence type="ECO:0000256" key="2">
    <source>
        <dbReference type="ARBA" id="ARBA00012438"/>
    </source>
</evidence>
<dbReference type="InterPro" id="IPR050351">
    <property type="entry name" value="BphY/WalK/GraS-like"/>
</dbReference>
<dbReference type="InterPro" id="IPR005467">
    <property type="entry name" value="His_kinase_dom"/>
</dbReference>
<evidence type="ECO:0000256" key="1">
    <source>
        <dbReference type="ARBA" id="ARBA00000085"/>
    </source>
</evidence>
<dbReference type="EC" id="2.7.13.3" evidence="2"/>
<dbReference type="PRINTS" id="PR00344">
    <property type="entry name" value="BCTRLSENSOR"/>
</dbReference>
<protein>
    <recommendedName>
        <fullName evidence="2">histidine kinase</fullName>
        <ecNumber evidence="2">2.7.13.3</ecNumber>
    </recommendedName>
</protein>
<gene>
    <name evidence="7" type="ORF">C7I55_04110</name>
</gene>
<dbReference type="InterPro" id="IPR029016">
    <property type="entry name" value="GAF-like_dom_sf"/>
</dbReference>
<dbReference type="PANTHER" id="PTHR42878:SF15">
    <property type="entry name" value="BACTERIOPHYTOCHROME"/>
    <property type="match status" value="1"/>
</dbReference>
<evidence type="ECO:0000256" key="5">
    <source>
        <dbReference type="ARBA" id="ARBA00022777"/>
    </source>
</evidence>
<dbReference type="PROSITE" id="PS50109">
    <property type="entry name" value="HIS_KIN"/>
    <property type="match status" value="1"/>
</dbReference>
<dbReference type="PANTHER" id="PTHR42878">
    <property type="entry name" value="TWO-COMPONENT HISTIDINE KINASE"/>
    <property type="match status" value="1"/>
</dbReference>
<dbReference type="Proteomes" id="UP000241167">
    <property type="component" value="Unassembled WGS sequence"/>
</dbReference>
<comment type="catalytic activity">
    <reaction evidence="1">
        <text>ATP + protein L-histidine = ADP + protein N-phospho-L-histidine.</text>
        <dbReference type="EC" id="2.7.13.3"/>
    </reaction>
</comment>
<evidence type="ECO:0000313" key="8">
    <source>
        <dbReference type="Proteomes" id="UP000241167"/>
    </source>
</evidence>
<sequence>MIRDVAEDVAAIAAIDAIPSILDVVCRVTGLRFAAVARVTENSWTACAVRDEIDFGLVPGSELELATTICNEIRQSERAVVIDHVAEDPRFRDHPTPKMYGFQSYISMPIVQKNGAFFGTLCAIDPAPAKLDKPEIIQTFELFADLIAFHLDGQQRLSASEAALLDATKAAELRDQFIAVLGHDLRNPLASIEAGTRLLADARLEARPAKVLGLMQESCRRMARLIDDVLDFARGRLGGGVPLRLVGDGDLTGALEQVIAELRPVHPNREVFADIRPPELIICDPPRLAQLLSNLLGNALRHGDPAQPVFVTAASKGGRFELSVANRGTPIAEERIRTLFQPFKRSGPDGRSEGLGLGLYIAAEIAAAHGGVLDVVSNEVETRFTFSMDAESGLDEARARAESVSV</sequence>
<keyword evidence="8" id="KW-1185">Reference proteome</keyword>
<dbReference type="InterPro" id="IPR003018">
    <property type="entry name" value="GAF"/>
</dbReference>
<keyword evidence="3" id="KW-0597">Phosphoprotein</keyword>
<dbReference type="InterPro" id="IPR036890">
    <property type="entry name" value="HATPase_C_sf"/>
</dbReference>
<dbReference type="SMART" id="SM00065">
    <property type="entry name" value="GAF"/>
    <property type="match status" value="1"/>
</dbReference>
<evidence type="ECO:0000256" key="4">
    <source>
        <dbReference type="ARBA" id="ARBA00022679"/>
    </source>
</evidence>
<dbReference type="CDD" id="cd00075">
    <property type="entry name" value="HATPase"/>
    <property type="match status" value="1"/>
</dbReference>
<dbReference type="Gene3D" id="3.30.450.40">
    <property type="match status" value="1"/>
</dbReference>
<dbReference type="Pfam" id="PF01590">
    <property type="entry name" value="GAF"/>
    <property type="match status" value="1"/>
</dbReference>
<dbReference type="InterPro" id="IPR036097">
    <property type="entry name" value="HisK_dim/P_sf"/>
</dbReference>
<keyword evidence="4" id="KW-0808">Transferase</keyword>
<reference evidence="7 8" key="1">
    <citation type="submission" date="2018-03" db="EMBL/GenBank/DDBJ databases">
        <title>The draft genome of Sphingosinicella sp. GL-C-18.</title>
        <authorList>
            <person name="Liu L."/>
            <person name="Li L."/>
            <person name="Liang L."/>
            <person name="Zhang X."/>
            <person name="Wang T."/>
        </authorList>
    </citation>
    <scope>NUCLEOTIDE SEQUENCE [LARGE SCALE GENOMIC DNA]</scope>
    <source>
        <strain evidence="7 8">GL-C-18</strain>
    </source>
</reference>
<dbReference type="SUPFAM" id="SSF47384">
    <property type="entry name" value="Homodimeric domain of signal transducing histidine kinase"/>
    <property type="match status" value="1"/>
</dbReference>
<comment type="caution">
    <text evidence="7">The sequence shown here is derived from an EMBL/GenBank/DDBJ whole genome shotgun (WGS) entry which is preliminary data.</text>
</comment>
<dbReference type="CDD" id="cd00082">
    <property type="entry name" value="HisKA"/>
    <property type="match status" value="1"/>
</dbReference>
<dbReference type="SMART" id="SM00387">
    <property type="entry name" value="HATPase_c"/>
    <property type="match status" value="1"/>
</dbReference>
<dbReference type="Gene3D" id="3.30.565.10">
    <property type="entry name" value="Histidine kinase-like ATPase, C-terminal domain"/>
    <property type="match status" value="1"/>
</dbReference>
<dbReference type="SMART" id="SM00388">
    <property type="entry name" value="HisKA"/>
    <property type="match status" value="1"/>
</dbReference>
<dbReference type="Gene3D" id="1.10.287.130">
    <property type="match status" value="1"/>
</dbReference>
<organism evidence="7 8">
    <name type="scientific">Allosphingosinicella deserti</name>
    <dbReference type="NCBI Taxonomy" id="2116704"/>
    <lineage>
        <taxon>Bacteria</taxon>
        <taxon>Pseudomonadati</taxon>
        <taxon>Pseudomonadota</taxon>
        <taxon>Alphaproteobacteria</taxon>
        <taxon>Sphingomonadales</taxon>
        <taxon>Sphingomonadaceae</taxon>
        <taxon>Allosphingosinicella</taxon>
    </lineage>
</organism>
<dbReference type="SUPFAM" id="SSF55874">
    <property type="entry name" value="ATPase domain of HSP90 chaperone/DNA topoisomerase II/histidine kinase"/>
    <property type="match status" value="1"/>
</dbReference>
<dbReference type="InterPro" id="IPR004358">
    <property type="entry name" value="Sig_transdc_His_kin-like_C"/>
</dbReference>
<dbReference type="GO" id="GO:0000155">
    <property type="term" value="F:phosphorelay sensor kinase activity"/>
    <property type="evidence" value="ECO:0007669"/>
    <property type="project" value="InterPro"/>
</dbReference>
<accession>A0A2P7QZZ7</accession>
<dbReference type="InterPro" id="IPR003594">
    <property type="entry name" value="HATPase_dom"/>
</dbReference>
<proteinExistence type="predicted"/>
<dbReference type="SUPFAM" id="SSF55781">
    <property type="entry name" value="GAF domain-like"/>
    <property type="match status" value="1"/>
</dbReference>
<dbReference type="OrthoDB" id="9795133at2"/>
<dbReference type="Pfam" id="PF00512">
    <property type="entry name" value="HisKA"/>
    <property type="match status" value="1"/>
</dbReference>
<feature type="domain" description="Histidine kinase" evidence="6">
    <location>
        <begin position="180"/>
        <end position="392"/>
    </location>
</feature>